<dbReference type="InterPro" id="IPR017452">
    <property type="entry name" value="GPCR_Rhodpsn_7TM"/>
</dbReference>
<dbReference type="PANTHER" id="PTHR24243:SF224">
    <property type="entry name" value="G-PROTEIN COUPLED RECEPTOR 19-RELATED"/>
    <property type="match status" value="1"/>
</dbReference>
<feature type="transmembrane region" description="Helical" evidence="10">
    <location>
        <begin position="156"/>
        <end position="180"/>
    </location>
</feature>
<feature type="region of interest" description="Disordered" evidence="9">
    <location>
        <begin position="362"/>
        <end position="400"/>
    </location>
</feature>
<evidence type="ECO:0000256" key="2">
    <source>
        <dbReference type="ARBA" id="ARBA00022692"/>
    </source>
</evidence>
<dbReference type="Pfam" id="PF00001">
    <property type="entry name" value="7tm_1"/>
    <property type="match status" value="1"/>
</dbReference>
<dbReference type="CDD" id="cd00637">
    <property type="entry name" value="7tm_classA_rhodopsin-like"/>
    <property type="match status" value="1"/>
</dbReference>
<comment type="subcellular location">
    <subcellularLocation>
        <location evidence="1">Membrane</location>
        <topology evidence="1">Multi-pass membrane protein</topology>
    </subcellularLocation>
</comment>
<evidence type="ECO:0000256" key="8">
    <source>
        <dbReference type="RuleBase" id="RU000688"/>
    </source>
</evidence>
<evidence type="ECO:0000256" key="7">
    <source>
        <dbReference type="ARBA" id="ARBA00023224"/>
    </source>
</evidence>
<feature type="transmembrane region" description="Helical" evidence="10">
    <location>
        <begin position="123"/>
        <end position="144"/>
    </location>
</feature>
<evidence type="ECO:0000256" key="1">
    <source>
        <dbReference type="ARBA" id="ARBA00004141"/>
    </source>
</evidence>
<dbReference type="PRINTS" id="PR00237">
    <property type="entry name" value="GPCRRHODOPSN"/>
</dbReference>
<feature type="transmembrane region" description="Helical" evidence="10">
    <location>
        <begin position="46"/>
        <end position="71"/>
    </location>
</feature>
<comment type="caution">
    <text evidence="12">The sequence shown here is derived from an EMBL/GenBank/DDBJ whole genome shotgun (WGS) entry which is preliminary data.</text>
</comment>
<feature type="transmembrane region" description="Helical" evidence="10">
    <location>
        <begin position="309"/>
        <end position="330"/>
    </location>
</feature>
<feature type="transmembrane region" description="Helical" evidence="10">
    <location>
        <begin position="268"/>
        <end position="289"/>
    </location>
</feature>
<dbReference type="PROSITE" id="PS50262">
    <property type="entry name" value="G_PROTEIN_RECEP_F1_2"/>
    <property type="match status" value="1"/>
</dbReference>
<evidence type="ECO:0000256" key="10">
    <source>
        <dbReference type="SAM" id="Phobius"/>
    </source>
</evidence>
<accession>A0AA88XMP5</accession>
<feature type="transmembrane region" description="Helical" evidence="10">
    <location>
        <begin position="210"/>
        <end position="234"/>
    </location>
</feature>
<dbReference type="Gene3D" id="1.20.1070.10">
    <property type="entry name" value="Rhodopsin 7-helix transmembrane proteins"/>
    <property type="match status" value="1"/>
</dbReference>
<keyword evidence="7 8" id="KW-0807">Transducer</keyword>
<evidence type="ECO:0000256" key="9">
    <source>
        <dbReference type="SAM" id="MobiDB-lite"/>
    </source>
</evidence>
<dbReference type="SUPFAM" id="SSF81321">
    <property type="entry name" value="Family A G protein-coupled receptor-like"/>
    <property type="match status" value="1"/>
</dbReference>
<dbReference type="AlphaFoldDB" id="A0AA88XMP5"/>
<evidence type="ECO:0000259" key="11">
    <source>
        <dbReference type="PROSITE" id="PS50262"/>
    </source>
</evidence>
<evidence type="ECO:0000256" key="5">
    <source>
        <dbReference type="ARBA" id="ARBA00023136"/>
    </source>
</evidence>
<evidence type="ECO:0000313" key="12">
    <source>
        <dbReference type="EMBL" id="KAK3088235.1"/>
    </source>
</evidence>
<keyword evidence="6 8" id="KW-0675">Receptor</keyword>
<comment type="similarity">
    <text evidence="8">Belongs to the G-protein coupled receptor 1 family.</text>
</comment>
<keyword evidence="3 10" id="KW-1133">Transmembrane helix</keyword>
<feature type="domain" description="G-protein coupled receptors family 1 profile" evidence="11">
    <location>
        <begin position="63"/>
        <end position="328"/>
    </location>
</feature>
<dbReference type="InterPro" id="IPR000276">
    <property type="entry name" value="GPCR_Rhodpsn"/>
</dbReference>
<evidence type="ECO:0000256" key="3">
    <source>
        <dbReference type="ARBA" id="ARBA00022989"/>
    </source>
</evidence>
<feature type="compositionally biased region" description="Basic and acidic residues" evidence="9">
    <location>
        <begin position="384"/>
        <end position="400"/>
    </location>
</feature>
<gene>
    <name evidence="12" type="ORF">FSP39_016484</name>
</gene>
<keyword evidence="4 8" id="KW-0297">G-protein coupled receptor</keyword>
<evidence type="ECO:0000256" key="6">
    <source>
        <dbReference type="ARBA" id="ARBA00023170"/>
    </source>
</evidence>
<sequence>MDNFTDVGNNTNSSDTKVCHAWLEDYFTNLSSASLTEVNDTLLLRYIGGIVFLSIIIVVGLVGNIHVLLVCLRWNRSSHYRIFLAWLASLDIFNCAVVAPMVIHYHVQSIVYPNEILCKVFRFLLYGVAIASTSSLVVIAVDRYRKICKGSATSKAKLLCLSSLGVGIVLSWPALFLFGLEDEDVGVPHLKGSVKRCIWDPSEDKRNVNFLYLVVLHFYFFAVSIALSVLYIMITRTIRNSREFQKSIRRASIRPGERMVATPTKRSTYILCTVTIAYIVSALPHHLLVYPYIAVDNFDCGLSLPWGEIYYIFIWSYFLNSAVNPFIYGINDEKFRNAIKDMYCGKKNQTISKMISYTTSSRSLGSRRDTETFTCSVSDEDVKEGEPPDTGKSEDNNNRI</sequence>
<evidence type="ECO:0000313" key="13">
    <source>
        <dbReference type="Proteomes" id="UP001186944"/>
    </source>
</evidence>
<keyword evidence="5 10" id="KW-0472">Membrane</keyword>
<name>A0AA88XMP5_PINIB</name>
<dbReference type="Proteomes" id="UP001186944">
    <property type="component" value="Unassembled WGS sequence"/>
</dbReference>
<protein>
    <recommendedName>
        <fullName evidence="11">G-protein coupled receptors family 1 profile domain-containing protein</fullName>
    </recommendedName>
</protein>
<evidence type="ECO:0000256" key="4">
    <source>
        <dbReference type="ARBA" id="ARBA00023040"/>
    </source>
</evidence>
<keyword evidence="13" id="KW-1185">Reference proteome</keyword>
<dbReference type="EMBL" id="VSWD01000011">
    <property type="protein sequence ID" value="KAK3088235.1"/>
    <property type="molecule type" value="Genomic_DNA"/>
</dbReference>
<dbReference type="PROSITE" id="PS00237">
    <property type="entry name" value="G_PROTEIN_RECEP_F1_1"/>
    <property type="match status" value="1"/>
</dbReference>
<proteinExistence type="inferred from homology"/>
<dbReference type="GO" id="GO:0005886">
    <property type="term" value="C:plasma membrane"/>
    <property type="evidence" value="ECO:0007669"/>
    <property type="project" value="TreeGrafter"/>
</dbReference>
<organism evidence="12 13">
    <name type="scientific">Pinctada imbricata</name>
    <name type="common">Atlantic pearl-oyster</name>
    <name type="synonym">Pinctada martensii</name>
    <dbReference type="NCBI Taxonomy" id="66713"/>
    <lineage>
        <taxon>Eukaryota</taxon>
        <taxon>Metazoa</taxon>
        <taxon>Spiralia</taxon>
        <taxon>Lophotrochozoa</taxon>
        <taxon>Mollusca</taxon>
        <taxon>Bivalvia</taxon>
        <taxon>Autobranchia</taxon>
        <taxon>Pteriomorphia</taxon>
        <taxon>Pterioida</taxon>
        <taxon>Pterioidea</taxon>
        <taxon>Pteriidae</taxon>
        <taxon>Pinctada</taxon>
    </lineage>
</organism>
<dbReference type="PANTHER" id="PTHR24243">
    <property type="entry name" value="G-PROTEIN COUPLED RECEPTOR"/>
    <property type="match status" value="1"/>
</dbReference>
<feature type="transmembrane region" description="Helical" evidence="10">
    <location>
        <begin position="83"/>
        <end position="103"/>
    </location>
</feature>
<keyword evidence="2 8" id="KW-0812">Transmembrane</keyword>
<dbReference type="GO" id="GO:0004930">
    <property type="term" value="F:G protein-coupled receptor activity"/>
    <property type="evidence" value="ECO:0007669"/>
    <property type="project" value="UniProtKB-KW"/>
</dbReference>
<reference evidence="12" key="1">
    <citation type="submission" date="2019-08" db="EMBL/GenBank/DDBJ databases">
        <title>The improved chromosome-level genome for the pearl oyster Pinctada fucata martensii using PacBio sequencing and Hi-C.</title>
        <authorList>
            <person name="Zheng Z."/>
        </authorList>
    </citation>
    <scope>NUCLEOTIDE SEQUENCE</scope>
    <source>
        <strain evidence="12">ZZ-2019</strain>
        <tissue evidence="12">Adductor muscle</tissue>
    </source>
</reference>